<gene>
    <name evidence="2" type="ORF">CLV67_122169</name>
</gene>
<protein>
    <submittedName>
        <fullName evidence="2">Autoinducer 2-degrading protein</fullName>
    </submittedName>
</protein>
<dbReference type="SUPFAM" id="SSF54909">
    <property type="entry name" value="Dimeric alpha+beta barrel"/>
    <property type="match status" value="1"/>
</dbReference>
<dbReference type="AlphaFoldDB" id="A0A2T0K039"/>
<dbReference type="InterPro" id="IPR050744">
    <property type="entry name" value="AI-2_Isomerase_LsrG"/>
</dbReference>
<dbReference type="PANTHER" id="PTHR33336">
    <property type="entry name" value="QUINOL MONOOXYGENASE YGIN-RELATED"/>
    <property type="match status" value="1"/>
</dbReference>
<dbReference type="InterPro" id="IPR007138">
    <property type="entry name" value="ABM_dom"/>
</dbReference>
<comment type="caution">
    <text evidence="2">The sequence shown here is derived from an EMBL/GenBank/DDBJ whole genome shotgun (WGS) entry which is preliminary data.</text>
</comment>
<accession>A0A2T0K039</accession>
<evidence type="ECO:0000259" key="1">
    <source>
        <dbReference type="PROSITE" id="PS51725"/>
    </source>
</evidence>
<name>A0A2T0K039_9ACTN</name>
<evidence type="ECO:0000313" key="3">
    <source>
        <dbReference type="Proteomes" id="UP000239415"/>
    </source>
</evidence>
<keyword evidence="3" id="KW-1185">Reference proteome</keyword>
<dbReference type="Proteomes" id="UP000239415">
    <property type="component" value="Unassembled WGS sequence"/>
</dbReference>
<dbReference type="Gene3D" id="3.30.70.100">
    <property type="match status" value="1"/>
</dbReference>
<proteinExistence type="predicted"/>
<organism evidence="2 3">
    <name type="scientific">Actinoplanes italicus</name>
    <dbReference type="NCBI Taxonomy" id="113567"/>
    <lineage>
        <taxon>Bacteria</taxon>
        <taxon>Bacillati</taxon>
        <taxon>Actinomycetota</taxon>
        <taxon>Actinomycetes</taxon>
        <taxon>Micromonosporales</taxon>
        <taxon>Micromonosporaceae</taxon>
        <taxon>Actinoplanes</taxon>
    </lineage>
</organism>
<reference evidence="2 3" key="1">
    <citation type="submission" date="2018-03" db="EMBL/GenBank/DDBJ databases">
        <title>Genomic Encyclopedia of Archaeal and Bacterial Type Strains, Phase II (KMG-II): from individual species to whole genera.</title>
        <authorList>
            <person name="Goeker M."/>
        </authorList>
    </citation>
    <scope>NUCLEOTIDE SEQUENCE [LARGE SCALE GENOMIC DNA]</scope>
    <source>
        <strain evidence="2 3">DSM 43146</strain>
    </source>
</reference>
<feature type="domain" description="ABM" evidence="1">
    <location>
        <begin position="2"/>
        <end position="96"/>
    </location>
</feature>
<dbReference type="GO" id="GO:0016491">
    <property type="term" value="F:oxidoreductase activity"/>
    <property type="evidence" value="ECO:0007669"/>
    <property type="project" value="TreeGrafter"/>
</dbReference>
<dbReference type="PANTHER" id="PTHR33336:SF1">
    <property type="entry name" value="(4S)-4-HYDROXY-5-PHOSPHONOOXYPENTANE-2,3-DIONE ISOMERASE"/>
    <property type="match status" value="1"/>
</dbReference>
<dbReference type="Pfam" id="PF03992">
    <property type="entry name" value="ABM"/>
    <property type="match status" value="1"/>
</dbReference>
<dbReference type="EMBL" id="PVMZ01000022">
    <property type="protein sequence ID" value="PRX15929.1"/>
    <property type="molecule type" value="Genomic_DNA"/>
</dbReference>
<dbReference type="InterPro" id="IPR011008">
    <property type="entry name" value="Dimeric_a/b-barrel"/>
</dbReference>
<sequence>MFTVIVTVDVRPDRVGEFLEGITANARASLRDEPGCLRFDVHRVDDQPHRFLLHEIYTGEQAFYRAHREAPHYADWLKVVDRCVLAKSNLYATPILPAEQR</sequence>
<dbReference type="RefSeq" id="WP_106328210.1">
    <property type="nucleotide sequence ID" value="NZ_BOMO01000022.1"/>
</dbReference>
<evidence type="ECO:0000313" key="2">
    <source>
        <dbReference type="EMBL" id="PRX15929.1"/>
    </source>
</evidence>
<dbReference type="OrthoDB" id="3695636at2"/>
<dbReference type="GO" id="GO:0005829">
    <property type="term" value="C:cytosol"/>
    <property type="evidence" value="ECO:0007669"/>
    <property type="project" value="TreeGrafter"/>
</dbReference>
<dbReference type="PROSITE" id="PS51725">
    <property type="entry name" value="ABM"/>
    <property type="match status" value="1"/>
</dbReference>